<evidence type="ECO:0000313" key="5">
    <source>
        <dbReference type="EMBL" id="KAJ6756715.1"/>
    </source>
</evidence>
<protein>
    <submittedName>
        <fullName evidence="5">BAG DOMAIN CONTAINING PROTEIN EXPRESSED</fullName>
    </submittedName>
</protein>
<evidence type="ECO:0000256" key="1">
    <source>
        <dbReference type="ARBA" id="ARBA00023186"/>
    </source>
</evidence>
<dbReference type="PROSITE" id="PS51035">
    <property type="entry name" value="BAG"/>
    <property type="match status" value="1"/>
</dbReference>
<dbReference type="SUPFAM" id="SSF63491">
    <property type="entry name" value="BAG domain"/>
    <property type="match status" value="1"/>
</dbReference>
<evidence type="ECO:0000256" key="2">
    <source>
        <dbReference type="SAM" id="Coils"/>
    </source>
</evidence>
<dbReference type="EMBL" id="JAPFFK010000007">
    <property type="protein sequence ID" value="KAJ6756715.1"/>
    <property type="molecule type" value="Genomic_DNA"/>
</dbReference>
<dbReference type="PANTHER" id="PTHR33322:SF8">
    <property type="entry name" value="BAG FAMILY MOLECULAR CHAPERONE REGULATOR 5, MITOCHONDRIAL"/>
    <property type="match status" value="1"/>
</dbReference>
<dbReference type="PANTHER" id="PTHR33322">
    <property type="entry name" value="BAG DOMAIN CONTAINING PROTEIN, EXPRESSED"/>
    <property type="match status" value="1"/>
</dbReference>
<reference evidence="5" key="2">
    <citation type="journal article" date="2023" name="Int. J. Mol. Sci.">
        <title>De Novo Assembly and Annotation of 11 Diverse Shrub Willow (Salix) Genomes Reveals Novel Gene Organization in Sex-Linked Regions.</title>
        <authorList>
            <person name="Hyden B."/>
            <person name="Feng K."/>
            <person name="Yates T.B."/>
            <person name="Jawdy S."/>
            <person name="Cereghino C."/>
            <person name="Smart L.B."/>
            <person name="Muchero W."/>
        </authorList>
    </citation>
    <scope>NUCLEOTIDE SEQUENCE</scope>
    <source>
        <tissue evidence="5">Shoot tip</tissue>
    </source>
</reference>
<accession>A0A9Q0W088</accession>
<dbReference type="GO" id="GO:0006457">
    <property type="term" value="P:protein folding"/>
    <property type="evidence" value="ECO:0007669"/>
    <property type="project" value="TreeGrafter"/>
</dbReference>
<evidence type="ECO:0000259" key="4">
    <source>
        <dbReference type="PROSITE" id="PS51035"/>
    </source>
</evidence>
<reference evidence="5" key="1">
    <citation type="submission" date="2022-11" db="EMBL/GenBank/DDBJ databases">
        <authorList>
            <person name="Hyden B.L."/>
            <person name="Feng K."/>
            <person name="Yates T."/>
            <person name="Jawdy S."/>
            <person name="Smart L.B."/>
            <person name="Muchero W."/>
        </authorList>
    </citation>
    <scope>NUCLEOTIDE SEQUENCE</scope>
    <source>
        <tissue evidence="5">Shoot tip</tissue>
    </source>
</reference>
<dbReference type="SMART" id="SM00264">
    <property type="entry name" value="BAG"/>
    <property type="match status" value="1"/>
</dbReference>
<dbReference type="OrthoDB" id="1907216at2759"/>
<dbReference type="FunFam" id="1.20.58.120:FF:000015">
    <property type="match status" value="1"/>
</dbReference>
<dbReference type="Pfam" id="PF02179">
    <property type="entry name" value="BAG"/>
    <property type="match status" value="1"/>
</dbReference>
<comment type="caution">
    <text evidence="5">The sequence shown here is derived from an EMBL/GenBank/DDBJ whole genome shotgun (WGS) entry which is preliminary data.</text>
</comment>
<dbReference type="GO" id="GO:0051087">
    <property type="term" value="F:protein-folding chaperone binding"/>
    <property type="evidence" value="ECO:0007669"/>
    <property type="project" value="InterPro"/>
</dbReference>
<feature type="coiled-coil region" evidence="2">
    <location>
        <begin position="124"/>
        <end position="151"/>
    </location>
</feature>
<feature type="domain" description="BAG" evidence="4">
    <location>
        <begin position="130"/>
        <end position="207"/>
    </location>
</feature>
<evidence type="ECO:0000313" key="6">
    <source>
        <dbReference type="Proteomes" id="UP001151532"/>
    </source>
</evidence>
<dbReference type="InterPro" id="IPR003103">
    <property type="entry name" value="BAG_domain"/>
</dbReference>
<dbReference type="AlphaFoldDB" id="A0A9Q0W088"/>
<dbReference type="InterPro" id="IPR040400">
    <property type="entry name" value="BAG5/6/7/8"/>
</dbReference>
<keyword evidence="2" id="KW-0175">Coiled coil</keyword>
<dbReference type="GO" id="GO:0009506">
    <property type="term" value="C:plasmodesma"/>
    <property type="evidence" value="ECO:0007669"/>
    <property type="project" value="TreeGrafter"/>
</dbReference>
<organism evidence="5 6">
    <name type="scientific">Salix purpurea</name>
    <name type="common">Purple osier willow</name>
    <dbReference type="NCBI Taxonomy" id="77065"/>
    <lineage>
        <taxon>Eukaryota</taxon>
        <taxon>Viridiplantae</taxon>
        <taxon>Streptophyta</taxon>
        <taxon>Embryophyta</taxon>
        <taxon>Tracheophyta</taxon>
        <taxon>Spermatophyta</taxon>
        <taxon>Magnoliopsida</taxon>
        <taxon>eudicotyledons</taxon>
        <taxon>Gunneridae</taxon>
        <taxon>Pentapetalae</taxon>
        <taxon>rosids</taxon>
        <taxon>fabids</taxon>
        <taxon>Malpighiales</taxon>
        <taxon>Salicaceae</taxon>
        <taxon>Saliceae</taxon>
        <taxon>Salix</taxon>
    </lineage>
</organism>
<name>A0A9Q0W088_SALPP</name>
<sequence>MGPLINGKIIQETESKRYPTSTLLQILSETNPSAKNLTLISHSLTALSSFFLSFKVEEMNPSSNFSCFSSSTATVTYSFHNDHATPTRTTEIPIRPPSPKSTAQSSTATSAATRIQSCYRTHMIRTLYRKIAAVSSEADQLQNQIQRQETVDAIRSSEKEKLRMNEALMGLLLRLDSVPGVDPTVREARRKVSRRIVGLQEILDSICEAKFGVDGGDYCGWQWDPHGGWDTVLEEMEEEVCMERGGEEMEKFCAQYLGLRCLQRFLREP</sequence>
<evidence type="ECO:0000256" key="3">
    <source>
        <dbReference type="SAM" id="MobiDB-lite"/>
    </source>
</evidence>
<proteinExistence type="predicted"/>
<dbReference type="PROSITE" id="PS50096">
    <property type="entry name" value="IQ"/>
    <property type="match status" value="1"/>
</dbReference>
<feature type="region of interest" description="Disordered" evidence="3">
    <location>
        <begin position="86"/>
        <end position="109"/>
    </location>
</feature>
<keyword evidence="1" id="KW-0143">Chaperone</keyword>
<dbReference type="Gene3D" id="1.20.58.120">
    <property type="entry name" value="BAG domain"/>
    <property type="match status" value="1"/>
</dbReference>
<dbReference type="CDD" id="cd23767">
    <property type="entry name" value="IQCD"/>
    <property type="match status" value="1"/>
</dbReference>
<dbReference type="Proteomes" id="UP001151532">
    <property type="component" value="Chromosome 16"/>
</dbReference>
<keyword evidence="6" id="KW-1185">Reference proteome</keyword>
<dbReference type="InterPro" id="IPR036533">
    <property type="entry name" value="BAG_dom_sf"/>
</dbReference>
<gene>
    <name evidence="5" type="ORF">OIU79_028991</name>
</gene>